<dbReference type="InterPro" id="IPR003593">
    <property type="entry name" value="AAA+_ATPase"/>
</dbReference>
<keyword evidence="2 8" id="KW-0813">Transport</keyword>
<comment type="similarity">
    <text evidence="1 8">Belongs to the GSP E family.</text>
</comment>
<dbReference type="FunFam" id="3.40.50.300:FF:000398">
    <property type="entry name" value="Type IV pilus assembly ATPase PilB"/>
    <property type="match status" value="1"/>
</dbReference>
<evidence type="ECO:0000256" key="1">
    <source>
        <dbReference type="ARBA" id="ARBA00006611"/>
    </source>
</evidence>
<dbReference type="PROSITE" id="PS00662">
    <property type="entry name" value="T2SP_E"/>
    <property type="match status" value="1"/>
</dbReference>
<dbReference type="InterPro" id="IPR037257">
    <property type="entry name" value="T2SS_E_N_sf"/>
</dbReference>
<dbReference type="Gene3D" id="3.30.450.90">
    <property type="match status" value="1"/>
</dbReference>
<accession>A0A1H2PP73</accession>
<evidence type="ECO:0000259" key="9">
    <source>
        <dbReference type="PROSITE" id="PS00662"/>
    </source>
</evidence>
<dbReference type="PANTHER" id="PTHR30258">
    <property type="entry name" value="TYPE II SECRETION SYSTEM PROTEIN GSPE-RELATED"/>
    <property type="match status" value="1"/>
</dbReference>
<dbReference type="InterPro" id="IPR054757">
    <property type="entry name" value="GSPE_N1E"/>
</dbReference>
<evidence type="ECO:0000256" key="8">
    <source>
        <dbReference type="RuleBase" id="RU366070"/>
    </source>
</evidence>
<dbReference type="EMBL" id="FNLO01000005">
    <property type="protein sequence ID" value="SDV48491.1"/>
    <property type="molecule type" value="Genomic_DNA"/>
</dbReference>
<evidence type="ECO:0000256" key="3">
    <source>
        <dbReference type="ARBA" id="ARBA00022741"/>
    </source>
</evidence>
<dbReference type="CDD" id="cd01129">
    <property type="entry name" value="PulE-GspE-like"/>
    <property type="match status" value="1"/>
</dbReference>
<dbReference type="GO" id="GO:0015628">
    <property type="term" value="P:protein secretion by the type II secretion system"/>
    <property type="evidence" value="ECO:0007669"/>
    <property type="project" value="UniProtKB-UniRule"/>
</dbReference>
<evidence type="ECO:0000256" key="5">
    <source>
        <dbReference type="ARBA" id="ARBA00022927"/>
    </source>
</evidence>
<name>A0A1H2PP73_9BURK</name>
<evidence type="ECO:0000256" key="7">
    <source>
        <dbReference type="ARBA" id="ARBA00034006"/>
    </source>
</evidence>
<dbReference type="GO" id="GO:0015627">
    <property type="term" value="C:type II protein secretion system complex"/>
    <property type="evidence" value="ECO:0007669"/>
    <property type="project" value="UniProtKB-UniRule"/>
</dbReference>
<dbReference type="Gene3D" id="3.40.50.300">
    <property type="entry name" value="P-loop containing nucleotide triphosphate hydrolases"/>
    <property type="match status" value="1"/>
</dbReference>
<dbReference type="NCBIfam" id="TIGR02533">
    <property type="entry name" value="type_II_gspE"/>
    <property type="match status" value="1"/>
</dbReference>
<evidence type="ECO:0000256" key="2">
    <source>
        <dbReference type="ARBA" id="ARBA00022448"/>
    </source>
</evidence>
<keyword evidence="6" id="KW-1278">Translocase</keyword>
<keyword evidence="11" id="KW-1185">Reference proteome</keyword>
<dbReference type="Proteomes" id="UP000243719">
    <property type="component" value="Unassembled WGS sequence"/>
</dbReference>
<dbReference type="GO" id="GO:0008564">
    <property type="term" value="F:protein-exporting ATPase activity"/>
    <property type="evidence" value="ECO:0007669"/>
    <property type="project" value="UniProtKB-EC"/>
</dbReference>
<feature type="domain" description="Bacterial type II secretion system protein E" evidence="9">
    <location>
        <begin position="317"/>
        <end position="331"/>
    </location>
</feature>
<dbReference type="InterPro" id="IPR001482">
    <property type="entry name" value="T2SS/T4SS_dom"/>
</dbReference>
<dbReference type="GO" id="GO:0005886">
    <property type="term" value="C:plasma membrane"/>
    <property type="evidence" value="ECO:0007669"/>
    <property type="project" value="UniProtKB-SubCell"/>
</dbReference>
<evidence type="ECO:0000313" key="10">
    <source>
        <dbReference type="EMBL" id="SDV48491.1"/>
    </source>
</evidence>
<keyword evidence="5 8" id="KW-0653">Protein transport</keyword>
<dbReference type="InterPro" id="IPR013369">
    <property type="entry name" value="T2SS_GspE"/>
</dbReference>
<dbReference type="GO" id="GO:0016887">
    <property type="term" value="F:ATP hydrolysis activity"/>
    <property type="evidence" value="ECO:0007669"/>
    <property type="project" value="TreeGrafter"/>
</dbReference>
<comment type="catalytic activity">
    <reaction evidence="7">
        <text>ATP + H2O + cellular proteinSide 1 = ADP + phosphate + cellular proteinSide 2.</text>
        <dbReference type="EC" id="7.4.2.8"/>
    </reaction>
</comment>
<dbReference type="FunFam" id="3.30.450.90:FF:000001">
    <property type="entry name" value="Type II secretion system ATPase GspE"/>
    <property type="match status" value="1"/>
</dbReference>
<protein>
    <recommendedName>
        <fullName evidence="8">Type II secretion system protein E</fullName>
        <shortName evidence="8">T2SS protein E</shortName>
    </recommendedName>
    <alternativeName>
        <fullName evidence="8">Type II traffic warden ATPase</fullName>
    </alternativeName>
</protein>
<sequence length="481" mass="52189">MTAAGPSPLATRLVPYSFARQGQVLIAAQDADGLEVWISERTRPSALAEIGRRFGKLRLVRHEADALATALNRAYAALDGSAAQVVGEVEGEVDLSRLMQDIPEVEDLLESEDDAPIIRMINALLTQAAKEGASDIHVEPFEHASVVRFRVDGTLRDVVRPNKALHGALISRIKIMAQLDIAEKRLPQDGRITLRVGGRALDVRVSTLPTGHGERAVLRMLEKDAARLNLEALGMGEATLARFDQLIARPHGIVLVTGPTGSGKTTTLYAALSRLETAASNIMTVEDPIEYDLPGVGQTQVNDRIGMNFARALRSILRQDPDIIMIGEIRDLETAQIAVQASLTGHLVLATLHTNDAASAVTRLTDMGVEPYLLASSLLGVLAQRLVRQLCPACKVERDGSWHPVGCAQCRDTGYQGRRGVYELLVLDDALRTLVHEQRSDAELLAAARTRGMRTLREDADRWLASGATSREEVLRVTGGT</sequence>
<dbReference type="SUPFAM" id="SSF52540">
    <property type="entry name" value="P-loop containing nucleoside triphosphate hydrolases"/>
    <property type="match status" value="1"/>
</dbReference>
<evidence type="ECO:0000313" key="11">
    <source>
        <dbReference type="Proteomes" id="UP000243719"/>
    </source>
</evidence>
<dbReference type="Gene3D" id="3.30.300.160">
    <property type="entry name" value="Type II secretion system, protein E, N-terminal domain"/>
    <property type="match status" value="1"/>
</dbReference>
<comment type="subcellular location">
    <subcellularLocation>
        <location evidence="8">Cell inner membrane</location>
    </subcellularLocation>
</comment>
<dbReference type="STRING" id="1770053.SAMN05216551_105134"/>
<evidence type="ECO:0000256" key="4">
    <source>
        <dbReference type="ARBA" id="ARBA00022840"/>
    </source>
</evidence>
<dbReference type="PANTHER" id="PTHR30258:SF2">
    <property type="entry name" value="COMG OPERON PROTEIN 1"/>
    <property type="match status" value="1"/>
</dbReference>
<proteinExistence type="inferred from homology"/>
<keyword evidence="4 8" id="KW-0067">ATP-binding</keyword>
<dbReference type="GO" id="GO:0005524">
    <property type="term" value="F:ATP binding"/>
    <property type="evidence" value="ECO:0007669"/>
    <property type="project" value="UniProtKB-UniRule"/>
</dbReference>
<gene>
    <name evidence="10" type="ORF">SAMN05216551_105134</name>
</gene>
<comment type="function">
    <text evidence="8">ATPase component of the type II secretion system required for the energy-dependent secretion of extracellular factors such as proteases and toxins from the periplasm. Acts as a molecular motor to provide the energy that is required for assembly of the pseudopilus and the extrusion of substrates generated in the cytoplasm.</text>
</comment>
<dbReference type="OrthoDB" id="5790493at2"/>
<dbReference type="SUPFAM" id="SSF160246">
    <property type="entry name" value="EspE N-terminal domain-like"/>
    <property type="match status" value="1"/>
</dbReference>
<dbReference type="Pfam" id="PF22341">
    <property type="entry name" value="GSPE_N1E"/>
    <property type="match status" value="1"/>
</dbReference>
<organism evidence="10 11">
    <name type="scientific">Chitinasiproducens palmae</name>
    <dbReference type="NCBI Taxonomy" id="1770053"/>
    <lineage>
        <taxon>Bacteria</taxon>
        <taxon>Pseudomonadati</taxon>
        <taxon>Pseudomonadota</taxon>
        <taxon>Betaproteobacteria</taxon>
        <taxon>Burkholderiales</taxon>
        <taxon>Burkholderiaceae</taxon>
        <taxon>Chitinasiproducens</taxon>
    </lineage>
</organism>
<dbReference type="SMART" id="SM00382">
    <property type="entry name" value="AAA"/>
    <property type="match status" value="1"/>
</dbReference>
<reference evidence="11" key="1">
    <citation type="submission" date="2016-09" db="EMBL/GenBank/DDBJ databases">
        <authorList>
            <person name="Varghese N."/>
            <person name="Submissions S."/>
        </authorList>
    </citation>
    <scope>NUCLEOTIDE SEQUENCE [LARGE SCALE GENOMIC DNA]</scope>
    <source>
        <strain evidence="11">JS23</strain>
    </source>
</reference>
<dbReference type="RefSeq" id="WP_091907664.1">
    <property type="nucleotide sequence ID" value="NZ_FNLO01000005.1"/>
</dbReference>
<evidence type="ECO:0000256" key="6">
    <source>
        <dbReference type="ARBA" id="ARBA00022967"/>
    </source>
</evidence>
<keyword evidence="3 8" id="KW-0547">Nucleotide-binding</keyword>
<dbReference type="AlphaFoldDB" id="A0A1H2PP73"/>
<dbReference type="InterPro" id="IPR027417">
    <property type="entry name" value="P-loop_NTPase"/>
</dbReference>
<dbReference type="Pfam" id="PF00437">
    <property type="entry name" value="T2SSE"/>
    <property type="match status" value="1"/>
</dbReference>